<evidence type="ECO:0000259" key="7">
    <source>
        <dbReference type="PROSITE" id="PS50122"/>
    </source>
</evidence>
<evidence type="ECO:0000256" key="2">
    <source>
        <dbReference type="ARBA" id="ARBA00048267"/>
    </source>
</evidence>
<dbReference type="SMART" id="SM00448">
    <property type="entry name" value="REC"/>
    <property type="match status" value="1"/>
</dbReference>
<feature type="domain" description="Response regulatory" evidence="6">
    <location>
        <begin position="5"/>
        <end position="122"/>
    </location>
</feature>
<proteinExistence type="inferred from homology"/>
<keyword evidence="3 5" id="KW-0597">Phosphoprotein</keyword>
<evidence type="ECO:0000256" key="4">
    <source>
        <dbReference type="PROSITE-ProRule" id="PRU00050"/>
    </source>
</evidence>
<dbReference type="NCBIfam" id="NF001965">
    <property type="entry name" value="PRK00742.1"/>
    <property type="match status" value="1"/>
</dbReference>
<comment type="domain">
    <text evidence="3">Contains a C-terminal catalytic domain, and an N-terminal region which modulates catalytic activity.</text>
</comment>
<dbReference type="Pfam" id="PF00072">
    <property type="entry name" value="Response_reg"/>
    <property type="match status" value="1"/>
</dbReference>
<dbReference type="RefSeq" id="WP_209809611.1">
    <property type="nucleotide sequence ID" value="NZ_JAGGKT010000003.1"/>
</dbReference>
<sequence length="373" mass="40242">MEKIRVLVVDDSAFMRKVISDILSSNIEIEIIGTARNGMEAIQKIQDLRPDVMTLDIEMPVMNGIETLKMVMKTQPLPVIMISSLTQEGATATFEALELGAVDFIPKPSGPISLDIHKVQEQIIGKVIAASKARILGKQTKFSHGNVTPAAPPVKMEPLLSKKSSPNHIREQRSPSGIPHLIAIGSSTGGPNALQQVLKNLPKQLNAAIFIVQHMPPGFTKSLSERLNSLCEIQVVEAEDGMIAKAGYAYIAPGSYHMEVKDGRDGELVITLNQREPKSGHRPSVDVLFDSLAKVQHVSKFAVILTGMGSDGTNGLKNLKETGCKEAIAEDASTCVVFGMPRAAISSGNIDTVLPLFQIGSYLTKITNNYGKL</sequence>
<dbReference type="SUPFAM" id="SSF52172">
    <property type="entry name" value="CheY-like"/>
    <property type="match status" value="1"/>
</dbReference>
<dbReference type="HAMAP" id="MF_00099">
    <property type="entry name" value="CheB_chemtxs"/>
    <property type="match status" value="1"/>
</dbReference>
<comment type="PTM">
    <text evidence="3">Phosphorylated by CheA. Phosphorylation of the N-terminal regulatory domain activates the methylesterase activity.</text>
</comment>
<dbReference type="PROSITE" id="PS50122">
    <property type="entry name" value="CHEB"/>
    <property type="match status" value="1"/>
</dbReference>
<feature type="active site" evidence="3 4">
    <location>
        <position position="187"/>
    </location>
</feature>
<accession>A0ABS4GMM5</accession>
<keyword evidence="3 4" id="KW-0145">Chemotaxis</keyword>
<comment type="caution">
    <text evidence="8">The sequence shown here is derived from an EMBL/GenBank/DDBJ whole genome shotgun (WGS) entry which is preliminary data.</text>
</comment>
<dbReference type="Gene3D" id="3.40.50.2300">
    <property type="match status" value="1"/>
</dbReference>
<evidence type="ECO:0000313" key="9">
    <source>
        <dbReference type="Proteomes" id="UP001519343"/>
    </source>
</evidence>
<feature type="active site" evidence="3 4">
    <location>
        <position position="311"/>
    </location>
</feature>
<reference evidence="8 9" key="1">
    <citation type="submission" date="2021-03" db="EMBL/GenBank/DDBJ databases">
        <title>Genomic Encyclopedia of Type Strains, Phase IV (KMG-IV): sequencing the most valuable type-strain genomes for metagenomic binning, comparative biology and taxonomic classification.</title>
        <authorList>
            <person name="Goeker M."/>
        </authorList>
    </citation>
    <scope>NUCLEOTIDE SEQUENCE [LARGE SCALE GENOMIC DNA]</scope>
    <source>
        <strain evidence="8 9">DSM 24738</strain>
    </source>
</reference>
<keyword evidence="9" id="KW-1185">Reference proteome</keyword>
<dbReference type="EC" id="3.1.1.61" evidence="3"/>
<dbReference type="InterPro" id="IPR035909">
    <property type="entry name" value="CheB_C"/>
</dbReference>
<dbReference type="InterPro" id="IPR011006">
    <property type="entry name" value="CheY-like_superfamily"/>
</dbReference>
<dbReference type="Pfam" id="PF01339">
    <property type="entry name" value="CheB_methylest"/>
    <property type="match status" value="1"/>
</dbReference>
<dbReference type="PROSITE" id="PS50110">
    <property type="entry name" value="RESPONSE_REGULATORY"/>
    <property type="match status" value="1"/>
</dbReference>
<dbReference type="Gene3D" id="3.40.50.180">
    <property type="entry name" value="Methylesterase CheB, C-terminal domain"/>
    <property type="match status" value="1"/>
</dbReference>
<evidence type="ECO:0000256" key="1">
    <source>
        <dbReference type="ARBA" id="ARBA00022801"/>
    </source>
</evidence>
<dbReference type="EMBL" id="JAGGKT010000003">
    <property type="protein sequence ID" value="MBP1931514.1"/>
    <property type="molecule type" value="Genomic_DNA"/>
</dbReference>
<feature type="domain" description="CheB-type methylesterase" evidence="7">
    <location>
        <begin position="175"/>
        <end position="364"/>
    </location>
</feature>
<evidence type="ECO:0000256" key="5">
    <source>
        <dbReference type="PROSITE-ProRule" id="PRU00169"/>
    </source>
</evidence>
<gene>
    <name evidence="3" type="primary">cheB</name>
    <name evidence="8" type="ORF">J2Z37_001515</name>
</gene>
<evidence type="ECO:0000259" key="6">
    <source>
        <dbReference type="PROSITE" id="PS50110"/>
    </source>
</evidence>
<comment type="function">
    <text evidence="3">Involved in chemotaxis. Part of a chemotaxis signal transduction system that modulates chemotaxis in response to various stimuli. Catalyzes the demethylation of specific methylglutamate residues introduced into the chemoreceptors (methyl-accepting chemotaxis proteins or MCP) by CheR. Also mediates the irreversible deamidation of specific glutamine residues to glutamic acid.</text>
</comment>
<evidence type="ECO:0000313" key="8">
    <source>
        <dbReference type="EMBL" id="MBP1931514.1"/>
    </source>
</evidence>
<dbReference type="NCBIfam" id="NF009206">
    <property type="entry name" value="PRK12555.1"/>
    <property type="match status" value="1"/>
</dbReference>
<dbReference type="CDD" id="cd16432">
    <property type="entry name" value="CheB_Rec"/>
    <property type="match status" value="1"/>
</dbReference>
<dbReference type="Proteomes" id="UP001519343">
    <property type="component" value="Unassembled WGS sequence"/>
</dbReference>
<name>A0ABS4GMM5_9BACL</name>
<protein>
    <recommendedName>
        <fullName evidence="3">Protein-glutamate methylesterase/protein-glutamine glutaminase</fullName>
        <ecNumber evidence="3">3.1.1.61</ecNumber>
        <ecNumber evidence="3">3.5.1.44</ecNumber>
    </recommendedName>
</protein>
<comment type="catalytic activity">
    <reaction evidence="2 3">
        <text>[protein]-L-glutamate 5-O-methyl ester + H2O = L-glutamyl-[protein] + methanol + H(+)</text>
        <dbReference type="Rhea" id="RHEA:23236"/>
        <dbReference type="Rhea" id="RHEA-COMP:10208"/>
        <dbReference type="Rhea" id="RHEA-COMP:10311"/>
        <dbReference type="ChEBI" id="CHEBI:15377"/>
        <dbReference type="ChEBI" id="CHEBI:15378"/>
        <dbReference type="ChEBI" id="CHEBI:17790"/>
        <dbReference type="ChEBI" id="CHEBI:29973"/>
        <dbReference type="ChEBI" id="CHEBI:82795"/>
        <dbReference type="EC" id="3.1.1.61"/>
    </reaction>
</comment>
<dbReference type="InterPro" id="IPR000673">
    <property type="entry name" value="Sig_transdc_resp-reg_Me-estase"/>
</dbReference>
<feature type="active site" evidence="3 4">
    <location>
        <position position="214"/>
    </location>
</feature>
<feature type="modified residue" description="4-aspartylphosphate" evidence="3 5">
    <location>
        <position position="56"/>
    </location>
</feature>
<dbReference type="PANTHER" id="PTHR42872">
    <property type="entry name" value="PROTEIN-GLUTAMATE METHYLESTERASE/PROTEIN-GLUTAMINE GLUTAMINASE"/>
    <property type="match status" value="1"/>
</dbReference>
<dbReference type="PIRSF" id="PIRSF000876">
    <property type="entry name" value="RR_chemtxs_CheB"/>
    <property type="match status" value="1"/>
</dbReference>
<dbReference type="EC" id="3.5.1.44" evidence="3"/>
<organism evidence="8 9">
    <name type="scientific">Ammoniphilus resinae</name>
    <dbReference type="NCBI Taxonomy" id="861532"/>
    <lineage>
        <taxon>Bacteria</taxon>
        <taxon>Bacillati</taxon>
        <taxon>Bacillota</taxon>
        <taxon>Bacilli</taxon>
        <taxon>Bacillales</taxon>
        <taxon>Paenibacillaceae</taxon>
        <taxon>Aneurinibacillus group</taxon>
        <taxon>Ammoniphilus</taxon>
    </lineage>
</organism>
<evidence type="ECO:0000256" key="3">
    <source>
        <dbReference type="HAMAP-Rule" id="MF_00099"/>
    </source>
</evidence>
<comment type="subcellular location">
    <subcellularLocation>
        <location evidence="3">Cytoplasm</location>
    </subcellularLocation>
</comment>
<dbReference type="GO" id="GO:0008984">
    <property type="term" value="F:protein-glutamate methylesterase activity"/>
    <property type="evidence" value="ECO:0007669"/>
    <property type="project" value="UniProtKB-EC"/>
</dbReference>
<keyword evidence="3" id="KW-0963">Cytoplasm</keyword>
<dbReference type="InterPro" id="IPR001789">
    <property type="entry name" value="Sig_transdc_resp-reg_receiver"/>
</dbReference>
<comment type="catalytic activity">
    <reaction evidence="3">
        <text>L-glutaminyl-[protein] + H2O = L-glutamyl-[protein] + NH4(+)</text>
        <dbReference type="Rhea" id="RHEA:16441"/>
        <dbReference type="Rhea" id="RHEA-COMP:10207"/>
        <dbReference type="Rhea" id="RHEA-COMP:10208"/>
        <dbReference type="ChEBI" id="CHEBI:15377"/>
        <dbReference type="ChEBI" id="CHEBI:28938"/>
        <dbReference type="ChEBI" id="CHEBI:29973"/>
        <dbReference type="ChEBI" id="CHEBI:30011"/>
        <dbReference type="EC" id="3.5.1.44"/>
    </reaction>
</comment>
<comment type="similarity">
    <text evidence="3">Belongs to the CheB family.</text>
</comment>
<dbReference type="SUPFAM" id="SSF52738">
    <property type="entry name" value="Methylesterase CheB, C-terminal domain"/>
    <property type="match status" value="1"/>
</dbReference>
<dbReference type="InterPro" id="IPR008248">
    <property type="entry name" value="CheB-like"/>
</dbReference>
<dbReference type="CDD" id="cd17541">
    <property type="entry name" value="REC_CheB-like"/>
    <property type="match status" value="1"/>
</dbReference>
<keyword evidence="1 3" id="KW-0378">Hydrolase</keyword>
<dbReference type="PANTHER" id="PTHR42872:SF3">
    <property type="entry name" value="PROTEIN-GLUTAMATE METHYLESTERASE_PROTEIN-GLUTAMINE GLUTAMINASE 1"/>
    <property type="match status" value="1"/>
</dbReference>